<proteinExistence type="predicted"/>
<keyword evidence="4 7" id="KW-1133">Transmembrane helix</keyword>
<feature type="transmembrane region" description="Helical" evidence="7">
    <location>
        <begin position="74"/>
        <end position="91"/>
    </location>
</feature>
<gene>
    <name evidence="8" type="ORF">GCM10022262_29700</name>
</gene>
<protein>
    <submittedName>
        <fullName evidence="8">FtsW/RodA/SpoVE family cell cycle protein</fullName>
    </submittedName>
</protein>
<dbReference type="EMBL" id="BAABBA010000016">
    <property type="protein sequence ID" value="GAA4288610.1"/>
    <property type="molecule type" value="Genomic_DNA"/>
</dbReference>
<dbReference type="RefSeq" id="WP_345042772.1">
    <property type="nucleotide sequence ID" value="NZ_BAABBA010000016.1"/>
</dbReference>
<dbReference type="PANTHER" id="PTHR30474:SF3">
    <property type="entry name" value="PEPTIDOGLYCAN GLYCOSYLTRANSFERASE RODA"/>
    <property type="match status" value="1"/>
</dbReference>
<keyword evidence="2 7" id="KW-0812">Transmembrane</keyword>
<evidence type="ECO:0000256" key="2">
    <source>
        <dbReference type="ARBA" id="ARBA00022692"/>
    </source>
</evidence>
<evidence type="ECO:0000313" key="9">
    <source>
        <dbReference type="Proteomes" id="UP001499841"/>
    </source>
</evidence>
<reference evidence="9" key="1">
    <citation type="journal article" date="2019" name="Int. J. Syst. Evol. Microbiol.">
        <title>The Global Catalogue of Microorganisms (GCM) 10K type strain sequencing project: providing services to taxonomists for standard genome sequencing and annotation.</title>
        <authorList>
            <consortium name="The Broad Institute Genomics Platform"/>
            <consortium name="The Broad Institute Genome Sequencing Center for Infectious Disease"/>
            <person name="Wu L."/>
            <person name="Ma J."/>
        </authorList>
    </citation>
    <scope>NUCLEOTIDE SEQUENCE [LARGE SCALE GENOMIC DNA]</scope>
    <source>
        <strain evidence="9">JCM 17459</strain>
    </source>
</reference>
<feature type="region of interest" description="Disordered" evidence="6">
    <location>
        <begin position="444"/>
        <end position="487"/>
    </location>
</feature>
<dbReference type="PANTHER" id="PTHR30474">
    <property type="entry name" value="CELL CYCLE PROTEIN"/>
    <property type="match status" value="1"/>
</dbReference>
<evidence type="ECO:0000256" key="5">
    <source>
        <dbReference type="ARBA" id="ARBA00023136"/>
    </source>
</evidence>
<feature type="transmembrane region" description="Helical" evidence="7">
    <location>
        <begin position="111"/>
        <end position="128"/>
    </location>
</feature>
<feature type="transmembrane region" description="Helical" evidence="7">
    <location>
        <begin position="218"/>
        <end position="235"/>
    </location>
</feature>
<feature type="transmembrane region" description="Helical" evidence="7">
    <location>
        <begin position="417"/>
        <end position="436"/>
    </location>
</feature>
<evidence type="ECO:0000313" key="8">
    <source>
        <dbReference type="EMBL" id="GAA4288610.1"/>
    </source>
</evidence>
<evidence type="ECO:0000256" key="4">
    <source>
        <dbReference type="ARBA" id="ARBA00022989"/>
    </source>
</evidence>
<evidence type="ECO:0000256" key="6">
    <source>
        <dbReference type="SAM" id="MobiDB-lite"/>
    </source>
</evidence>
<comment type="subcellular location">
    <subcellularLocation>
        <location evidence="1">Membrane</location>
        <topology evidence="1">Multi-pass membrane protein</topology>
    </subcellularLocation>
</comment>
<keyword evidence="9" id="KW-1185">Reference proteome</keyword>
<feature type="transmembrane region" description="Helical" evidence="7">
    <location>
        <begin position="241"/>
        <end position="257"/>
    </location>
</feature>
<feature type="transmembrane region" description="Helical" evidence="7">
    <location>
        <begin position="342"/>
        <end position="364"/>
    </location>
</feature>
<name>A0ABP8EXF8_9MICO</name>
<dbReference type="InterPro" id="IPR001182">
    <property type="entry name" value="FtsW/RodA"/>
</dbReference>
<comment type="caution">
    <text evidence="8">The sequence shown here is derived from an EMBL/GenBank/DDBJ whole genome shotgun (WGS) entry which is preliminary data.</text>
</comment>
<dbReference type="Proteomes" id="UP001499841">
    <property type="component" value="Unassembled WGS sequence"/>
</dbReference>
<dbReference type="Pfam" id="PF01098">
    <property type="entry name" value="FTSW_RODA_SPOVE"/>
    <property type="match status" value="1"/>
</dbReference>
<feature type="transmembrane region" description="Helical" evidence="7">
    <location>
        <begin position="262"/>
        <end position="281"/>
    </location>
</feature>
<evidence type="ECO:0000256" key="7">
    <source>
        <dbReference type="SAM" id="Phobius"/>
    </source>
</evidence>
<feature type="transmembrane region" description="Helical" evidence="7">
    <location>
        <begin position="384"/>
        <end position="405"/>
    </location>
</feature>
<feature type="transmembrane region" description="Helical" evidence="7">
    <location>
        <begin position="181"/>
        <end position="197"/>
    </location>
</feature>
<feature type="compositionally biased region" description="Low complexity" evidence="6">
    <location>
        <begin position="455"/>
        <end position="464"/>
    </location>
</feature>
<sequence>MAIVSQQRARTGRGAELGLLALALVLVVGAYAQVSLAVTGELPANLATRAGGLAVLALAAHMLVRWKAPYADPVLLPIVVALNGIGLTMIYRIDLASTARGGDGGDADRQLMWTLVGVVAAVAVLWFIRDHRVLRRYTYTAMVAGLVLLVLPLVPGLGVSINGARIWIHLGSFLSFQPGELAKIVLAIFFAGYLVTNRDTLALAGPKVLGLQLPRARDLGPILLAWGVSLAVLVLERDLGTSLLFFGLFVAMLYVATERLSWVLIGLALFAGGALTAAALFPHVDARFDVWLNALDPEVYNRSPGGSGQVVQGLFGMASGGLTGTGWGYGYPQLVPYANSDFIVASLGEELGLTGLLAILLLYLTLAQRGMRAAIGVRDGFGKLLASGLAFVLAFQVFVVVGGVTRLIPLTGLTTPFLALGGSSLVSNWIIVALLLRISDAARRPAPPAPEPAPEDVAPAAPVEVGEDAARRRPGPADGQATEVVQL</sequence>
<keyword evidence="5 7" id="KW-0472">Membrane</keyword>
<accession>A0ABP8EXF8</accession>
<evidence type="ECO:0000256" key="3">
    <source>
        <dbReference type="ARBA" id="ARBA00022960"/>
    </source>
</evidence>
<evidence type="ECO:0000256" key="1">
    <source>
        <dbReference type="ARBA" id="ARBA00004141"/>
    </source>
</evidence>
<keyword evidence="3" id="KW-0133">Cell shape</keyword>
<organism evidence="8 9">
    <name type="scientific">Georgenia daeguensis</name>
    <dbReference type="NCBI Taxonomy" id="908355"/>
    <lineage>
        <taxon>Bacteria</taxon>
        <taxon>Bacillati</taxon>
        <taxon>Actinomycetota</taxon>
        <taxon>Actinomycetes</taxon>
        <taxon>Micrococcales</taxon>
        <taxon>Bogoriellaceae</taxon>
        <taxon>Georgenia</taxon>
    </lineage>
</organism>
<feature type="transmembrane region" description="Helical" evidence="7">
    <location>
        <begin position="42"/>
        <end position="62"/>
    </location>
</feature>
<feature type="transmembrane region" description="Helical" evidence="7">
    <location>
        <begin position="140"/>
        <end position="161"/>
    </location>
</feature>